<dbReference type="InterPro" id="IPR012337">
    <property type="entry name" value="RNaseH-like_sf"/>
</dbReference>
<dbReference type="PROSITE" id="PS50878">
    <property type="entry name" value="RT_POL"/>
    <property type="match status" value="1"/>
</dbReference>
<dbReference type="SUPFAM" id="SSF56672">
    <property type="entry name" value="DNA/RNA polymerases"/>
    <property type="match status" value="1"/>
</dbReference>
<accession>A0A8H5BU11</accession>
<dbReference type="CDD" id="cd01650">
    <property type="entry name" value="RT_nLTR_like"/>
    <property type="match status" value="1"/>
</dbReference>
<dbReference type="CDD" id="cd09280">
    <property type="entry name" value="RNase_HI_eukaryote_like"/>
    <property type="match status" value="1"/>
</dbReference>
<dbReference type="Pfam" id="PF00078">
    <property type="entry name" value="RVT_1"/>
    <property type="match status" value="1"/>
</dbReference>
<dbReference type="GO" id="GO:0004523">
    <property type="term" value="F:RNA-DNA hybrid ribonuclease activity"/>
    <property type="evidence" value="ECO:0007669"/>
    <property type="project" value="InterPro"/>
</dbReference>
<keyword evidence="4" id="KW-1185">Reference proteome</keyword>
<sequence>MANLAGKYHDKLQSQGIAETDEIARERAIETVLNNLDRTLTTVQKAELATKLDGEDVLQALRLTQNNTSPGIDGAPYELWKCINDKFDEDTALGRPTFDVIKLMTAAFNDIEGHGVAEGTQFADGWMCPLYKKKDRTDIANYRPITLLNTDYKIFTKALTMKLGKVAPDLLHPNQAGFVQGRRITDQTQLIRMVMYYAEATEQNGLIVSLDQEKAYDKVAHDYLWKVLEKFEFPPAFINTLKHLYGEAHTTVMINGYKSPKYRVTRGVRQGDPLSCLIFDLAIEPLAAMLRNSNLKGFEIPGAEERLIANLFADDTTTFLSAADDFEDLQHILDTWCLASRARFNIAKTEIIPIGSEEYRKQVILTRKTNPITSPLPSHLHIAEDGEAIRIIGAWYGNNISSTQIWAPTLEKIDTTLGRWASSSPTMEGRRHIIQMFPGGMTQYLTQVQGMPKSIEKRLTKRINNYIWAEKEKNPVSKIVVQGPIRKGARKVLDIESRNEAIAIMWLKSYLNFGPNRPLWALVADVLFALKVPASERNVDPRVRVNIFLQTWNSYTNKQPIPELKLLTDTARKYGLTVTGIAVSRNILRQMPVWYHCQADPSIRYLNSSEASRCLRTKHQILTVGEAEDLALVLTQTQHNLHRDCPCPDCAHIRQHYDCQNPNACMVRAQQLLDTLPSKWDPRSDLPEDHELSPALLNAARTDGWEPFDQTITTDGDLSDIFRIFVDKKVKPTTNSHIPHHETLPEGANPKITLAIDGSCINNGEENARAGAGIFVEDNHDLNRKIKLPLYIAQSNQTGELVAAKVAAETTPQYLQLNIETDSKYVLNLLTRDMRQHEDEGYTTTANPDLVQSTVASFRARTTLTRLKWVKGHAGNARNEGADTLAKLALDKHRPSYINTTPMPTLQVHGAKLKSMTQALAYQVILQRKSNDGATDRPRTKTNISFVKACINQKFEYIPTDAAFWASIRHKDLNKKTRNFLWMAAHDAYMISSHWQRKNATAEMKK</sequence>
<dbReference type="Pfam" id="PF00075">
    <property type="entry name" value="RNase_H"/>
    <property type="match status" value="1"/>
</dbReference>
<organism evidence="3 4">
    <name type="scientific">Tetrapyrgos nigripes</name>
    <dbReference type="NCBI Taxonomy" id="182062"/>
    <lineage>
        <taxon>Eukaryota</taxon>
        <taxon>Fungi</taxon>
        <taxon>Dikarya</taxon>
        <taxon>Basidiomycota</taxon>
        <taxon>Agaricomycotina</taxon>
        <taxon>Agaricomycetes</taxon>
        <taxon>Agaricomycetidae</taxon>
        <taxon>Agaricales</taxon>
        <taxon>Marasmiineae</taxon>
        <taxon>Marasmiaceae</taxon>
        <taxon>Tetrapyrgos</taxon>
    </lineage>
</organism>
<comment type="caution">
    <text evidence="3">The sequence shown here is derived from an EMBL/GenBank/DDBJ whole genome shotgun (WGS) entry which is preliminary data.</text>
</comment>
<dbReference type="PANTHER" id="PTHR19446">
    <property type="entry name" value="REVERSE TRANSCRIPTASES"/>
    <property type="match status" value="1"/>
</dbReference>
<proteinExistence type="predicted"/>
<dbReference type="InterPro" id="IPR000477">
    <property type="entry name" value="RT_dom"/>
</dbReference>
<dbReference type="Gene3D" id="3.30.420.10">
    <property type="entry name" value="Ribonuclease H-like superfamily/Ribonuclease H"/>
    <property type="match status" value="1"/>
</dbReference>
<evidence type="ECO:0008006" key="5">
    <source>
        <dbReference type="Google" id="ProtNLM"/>
    </source>
</evidence>
<dbReference type="PROSITE" id="PS50879">
    <property type="entry name" value="RNASE_H_1"/>
    <property type="match status" value="1"/>
</dbReference>
<feature type="domain" description="RNase H type-1" evidence="2">
    <location>
        <begin position="748"/>
        <end position="891"/>
    </location>
</feature>
<dbReference type="InterPro" id="IPR043502">
    <property type="entry name" value="DNA/RNA_pol_sf"/>
</dbReference>
<name>A0A8H5BU11_9AGAR</name>
<gene>
    <name evidence="3" type="ORF">D9758_017942</name>
</gene>
<reference evidence="3 4" key="1">
    <citation type="journal article" date="2020" name="ISME J.">
        <title>Uncovering the hidden diversity of litter-decomposition mechanisms in mushroom-forming fungi.</title>
        <authorList>
            <person name="Floudas D."/>
            <person name="Bentzer J."/>
            <person name="Ahren D."/>
            <person name="Johansson T."/>
            <person name="Persson P."/>
            <person name="Tunlid A."/>
        </authorList>
    </citation>
    <scope>NUCLEOTIDE SEQUENCE [LARGE SCALE GENOMIC DNA]</scope>
    <source>
        <strain evidence="3 4">CBS 291.85</strain>
    </source>
</reference>
<protein>
    <recommendedName>
        <fullName evidence="5">Reverse transcriptase domain-containing protein</fullName>
    </recommendedName>
</protein>
<evidence type="ECO:0000313" key="4">
    <source>
        <dbReference type="Proteomes" id="UP000559256"/>
    </source>
</evidence>
<evidence type="ECO:0000313" key="3">
    <source>
        <dbReference type="EMBL" id="KAF5328538.1"/>
    </source>
</evidence>
<dbReference type="SUPFAM" id="SSF53098">
    <property type="entry name" value="Ribonuclease H-like"/>
    <property type="match status" value="1"/>
</dbReference>
<dbReference type="AlphaFoldDB" id="A0A8H5BU11"/>
<dbReference type="EMBL" id="JAACJM010000359">
    <property type="protein sequence ID" value="KAF5328538.1"/>
    <property type="molecule type" value="Genomic_DNA"/>
</dbReference>
<dbReference type="InterPro" id="IPR036397">
    <property type="entry name" value="RNaseH_sf"/>
</dbReference>
<evidence type="ECO:0000259" key="1">
    <source>
        <dbReference type="PROSITE" id="PS50878"/>
    </source>
</evidence>
<dbReference type="OrthoDB" id="3047174at2759"/>
<evidence type="ECO:0000259" key="2">
    <source>
        <dbReference type="PROSITE" id="PS50879"/>
    </source>
</evidence>
<dbReference type="InterPro" id="IPR002156">
    <property type="entry name" value="RNaseH_domain"/>
</dbReference>
<dbReference type="GO" id="GO:0003676">
    <property type="term" value="F:nucleic acid binding"/>
    <property type="evidence" value="ECO:0007669"/>
    <property type="project" value="InterPro"/>
</dbReference>
<dbReference type="Proteomes" id="UP000559256">
    <property type="component" value="Unassembled WGS sequence"/>
</dbReference>
<feature type="domain" description="Reverse transcriptase" evidence="1">
    <location>
        <begin position="112"/>
        <end position="400"/>
    </location>
</feature>